<proteinExistence type="predicted"/>
<evidence type="ECO:0000313" key="2">
    <source>
        <dbReference type="RefSeq" id="XP_059600755.1"/>
    </source>
</evidence>
<reference evidence="2" key="1">
    <citation type="submission" date="2025-02" db="EMBL/GenBank/DDBJ databases">
        <authorList>
            <consortium name="NCBI Genome Project"/>
        </authorList>
    </citation>
    <scope>NUCLEOTIDE SEQUENCE</scope>
</reference>
<dbReference type="KEGG" id="ang:An05g00710"/>
<sequence>MGSEDVTATRRTARGRMTSHAHRTVKIILLRLLLLWGTVSESNVCGDLAHASTTHLMASDDPSGLFLSLFKPIEPEEARGRIQEQYYEITPCNKTMWAGWTQHQKLGVKAQEDRLRMGAFRIIVETLIFRKESKGIASPQAPEQPVDLRATARSQRANMVDRCMSKTLCHTSAVRVANNDPRVGGSPNTQQTTFSLGHRFSPVKETDCERLHLRCTADSEVKNENAAAAIRNPVPLILEVSKSPANPSYTWIRGTDISGTTDQVQVNNMDLMTDCHTKQAKKESVYIVRRWIIRIGRDGLLRKSESE</sequence>
<dbReference type="GeneID" id="84591108"/>
<name>A0AAJ8DYH2_ASPNG</name>
<protein>
    <submittedName>
        <fullName evidence="2">Uncharacterized protein</fullName>
    </submittedName>
</protein>
<dbReference type="AlphaFoldDB" id="A0AAJ8DYH2"/>
<dbReference type="RefSeq" id="XP_059600755.1">
    <property type="nucleotide sequence ID" value="XM_059747869.1"/>
</dbReference>
<evidence type="ECO:0000256" key="1">
    <source>
        <dbReference type="SAM" id="SignalP"/>
    </source>
</evidence>
<dbReference type="VEuPathDB" id="FungiDB:An05g00710"/>
<feature type="chain" id="PRO_5044782975" evidence="1">
    <location>
        <begin position="41"/>
        <end position="307"/>
    </location>
</feature>
<keyword evidence="1" id="KW-0732">Signal</keyword>
<gene>
    <name evidence="2" type="ORF">An05g00710</name>
</gene>
<feature type="signal peptide" evidence="1">
    <location>
        <begin position="1"/>
        <end position="40"/>
    </location>
</feature>
<reference evidence="2" key="2">
    <citation type="submission" date="2025-08" db="UniProtKB">
        <authorList>
            <consortium name="RefSeq"/>
        </authorList>
    </citation>
    <scope>IDENTIFICATION</scope>
</reference>
<organism evidence="2">
    <name type="scientific">Aspergillus niger</name>
    <dbReference type="NCBI Taxonomy" id="5061"/>
    <lineage>
        <taxon>Eukaryota</taxon>
        <taxon>Fungi</taxon>
        <taxon>Dikarya</taxon>
        <taxon>Ascomycota</taxon>
        <taxon>Pezizomycotina</taxon>
        <taxon>Eurotiomycetes</taxon>
        <taxon>Eurotiomycetidae</taxon>
        <taxon>Eurotiales</taxon>
        <taxon>Aspergillaceae</taxon>
        <taxon>Aspergillus</taxon>
        <taxon>Aspergillus subgen. Circumdati</taxon>
    </lineage>
</organism>
<accession>A0AAJ8DYH2</accession>